<dbReference type="InterPro" id="IPR001214">
    <property type="entry name" value="SET_dom"/>
</dbReference>
<reference evidence="2 3" key="1">
    <citation type="submission" date="2017-07" db="EMBL/GenBank/DDBJ databases">
        <authorList>
            <person name="Talla V."/>
            <person name="Backstrom N."/>
        </authorList>
    </citation>
    <scope>NUCLEOTIDE SEQUENCE [LARGE SCALE GENOMIC DNA]</scope>
</reference>
<evidence type="ECO:0000313" key="2">
    <source>
        <dbReference type="EMBL" id="VVC89760.1"/>
    </source>
</evidence>
<name>A0A5E4PXV2_9NEOP</name>
<keyword evidence="3" id="KW-1185">Reference proteome</keyword>
<dbReference type="GO" id="GO:0008757">
    <property type="term" value="F:S-adenosylmethionine-dependent methyltransferase activity"/>
    <property type="evidence" value="ECO:0007669"/>
    <property type="project" value="UniProtKB-ARBA"/>
</dbReference>
<dbReference type="Pfam" id="PF21549">
    <property type="entry name" value="PRDM2_PR"/>
    <property type="match status" value="1"/>
</dbReference>
<protein>
    <recommendedName>
        <fullName evidence="1">SET domain-containing protein</fullName>
    </recommendedName>
</protein>
<evidence type="ECO:0000259" key="1">
    <source>
        <dbReference type="PROSITE" id="PS50280"/>
    </source>
</evidence>
<organism evidence="2 3">
    <name type="scientific">Leptidea sinapis</name>
    <dbReference type="NCBI Taxonomy" id="189913"/>
    <lineage>
        <taxon>Eukaryota</taxon>
        <taxon>Metazoa</taxon>
        <taxon>Ecdysozoa</taxon>
        <taxon>Arthropoda</taxon>
        <taxon>Hexapoda</taxon>
        <taxon>Insecta</taxon>
        <taxon>Pterygota</taxon>
        <taxon>Neoptera</taxon>
        <taxon>Endopterygota</taxon>
        <taxon>Lepidoptera</taxon>
        <taxon>Glossata</taxon>
        <taxon>Ditrysia</taxon>
        <taxon>Papilionoidea</taxon>
        <taxon>Pieridae</taxon>
        <taxon>Dismorphiinae</taxon>
        <taxon>Leptidea</taxon>
    </lineage>
</organism>
<accession>A0A5E4PXV2</accession>
<evidence type="ECO:0000313" key="3">
    <source>
        <dbReference type="Proteomes" id="UP000324832"/>
    </source>
</evidence>
<dbReference type="PROSITE" id="PS50280">
    <property type="entry name" value="SET"/>
    <property type="match status" value="1"/>
</dbReference>
<dbReference type="AlphaFoldDB" id="A0A5E4PXV2"/>
<dbReference type="GO" id="GO:0008170">
    <property type="term" value="F:N-methyltransferase activity"/>
    <property type="evidence" value="ECO:0007669"/>
    <property type="project" value="UniProtKB-ARBA"/>
</dbReference>
<gene>
    <name evidence="2" type="ORF">LSINAPIS_LOCUS2812</name>
</gene>
<dbReference type="Gene3D" id="2.170.270.10">
    <property type="entry name" value="SET domain"/>
    <property type="match status" value="1"/>
</dbReference>
<sequence length="168" mass="19642">MNRFNLRKKQRICYYEQDEPPFDDYVFCPSCRDYVYEYCAIHGPLLIIPDDKVPAVTNLPPIVPRAALTVPRVFLHLNVSTIRGAGLGVFATRTLPRNVRFGPYRGVRSKDAASNYCWQIYDKNHKPSHMVDAADGNNSNWMRFINCSRHWSEQNLIAFQYKGELYYW</sequence>
<proteinExistence type="predicted"/>
<dbReference type="EMBL" id="FZQP02000624">
    <property type="protein sequence ID" value="VVC89760.1"/>
    <property type="molecule type" value="Genomic_DNA"/>
</dbReference>
<dbReference type="Proteomes" id="UP000324832">
    <property type="component" value="Unassembled WGS sequence"/>
</dbReference>
<feature type="domain" description="SET" evidence="1">
    <location>
        <begin position="75"/>
        <end position="168"/>
    </location>
</feature>
<dbReference type="InterPro" id="IPR046341">
    <property type="entry name" value="SET_dom_sf"/>
</dbReference>
<dbReference type="SUPFAM" id="SSF82199">
    <property type="entry name" value="SET domain"/>
    <property type="match status" value="1"/>
</dbReference>
<dbReference type="GO" id="GO:0008276">
    <property type="term" value="F:protein methyltransferase activity"/>
    <property type="evidence" value="ECO:0007669"/>
    <property type="project" value="UniProtKB-ARBA"/>
</dbReference>